<dbReference type="Gene3D" id="2.60.40.10">
    <property type="entry name" value="Immunoglobulins"/>
    <property type="match status" value="2"/>
</dbReference>
<dbReference type="AlphaFoldDB" id="G3Q740"/>
<keyword evidence="4" id="KW-1015">Disulfide bond</keyword>
<dbReference type="InterPro" id="IPR050504">
    <property type="entry name" value="IgSF_BTN/MOG"/>
</dbReference>
<evidence type="ECO:0000256" key="6">
    <source>
        <dbReference type="ARBA" id="ARBA00023319"/>
    </source>
</evidence>
<evidence type="ECO:0000256" key="3">
    <source>
        <dbReference type="ARBA" id="ARBA00023136"/>
    </source>
</evidence>
<keyword evidence="6" id="KW-0393">Immunoglobulin domain</keyword>
<dbReference type="InterPro" id="IPR036179">
    <property type="entry name" value="Ig-like_dom_sf"/>
</dbReference>
<dbReference type="GO" id="GO:0009897">
    <property type="term" value="C:external side of plasma membrane"/>
    <property type="evidence" value="ECO:0007669"/>
    <property type="project" value="TreeGrafter"/>
</dbReference>
<dbReference type="InterPro" id="IPR003599">
    <property type="entry name" value="Ig_sub"/>
</dbReference>
<dbReference type="InterPro" id="IPR013106">
    <property type="entry name" value="Ig_V-set"/>
</dbReference>
<sequence>MCLVAALGAPLCGASPVSGSLEVLVRTPVSVRRGHTITLPCWNNPPQSADSLEVSWYRNYDAPIMSYRGKKFENASQDASYVGRVSFGLKDAASAGLTEGDVSLKLEKATVKDAGDYICYVSSERGYDRATVSLSVTEVGTSPLLSAVWEEDNMLNMSCESEGWYPTPYLRWSDGKQLLQSTRSLRYSEDSSGLQSVHSWLLVSSSSEVSCSVGIFDEEPKEARSKSFLAGW</sequence>
<comment type="subcellular location">
    <subcellularLocation>
        <location evidence="1">Membrane</location>
    </subcellularLocation>
</comment>
<dbReference type="FunFam" id="2.60.40.10:FF:000142">
    <property type="entry name" value="V-set domain-containing T-cell activation inhibitor 1"/>
    <property type="match status" value="1"/>
</dbReference>
<dbReference type="InterPro" id="IPR053896">
    <property type="entry name" value="BTN3A2-like_Ig-C"/>
</dbReference>
<accession>G3Q740</accession>
<dbReference type="Pfam" id="PF07686">
    <property type="entry name" value="V-set"/>
    <property type="match status" value="1"/>
</dbReference>
<protein>
    <recommendedName>
        <fullName evidence="7">Ig-like domain-containing protein</fullName>
    </recommendedName>
</protein>
<evidence type="ECO:0000256" key="1">
    <source>
        <dbReference type="ARBA" id="ARBA00004370"/>
    </source>
</evidence>
<name>G3Q740_GASAC</name>
<organism evidence="8">
    <name type="scientific">Gasterosteus aculeatus</name>
    <name type="common">Three-spined stickleback</name>
    <dbReference type="NCBI Taxonomy" id="69293"/>
    <lineage>
        <taxon>Eukaryota</taxon>
        <taxon>Metazoa</taxon>
        <taxon>Chordata</taxon>
        <taxon>Craniata</taxon>
        <taxon>Vertebrata</taxon>
        <taxon>Euteleostomi</taxon>
        <taxon>Actinopterygii</taxon>
        <taxon>Neopterygii</taxon>
        <taxon>Teleostei</taxon>
        <taxon>Neoteleostei</taxon>
        <taxon>Acanthomorphata</taxon>
        <taxon>Eupercaria</taxon>
        <taxon>Perciformes</taxon>
        <taxon>Cottioidei</taxon>
        <taxon>Gasterosteales</taxon>
        <taxon>Gasterosteidae</taxon>
        <taxon>Gasterosteus</taxon>
    </lineage>
</organism>
<dbReference type="GO" id="GO:0005102">
    <property type="term" value="F:signaling receptor binding"/>
    <property type="evidence" value="ECO:0007669"/>
    <property type="project" value="TreeGrafter"/>
</dbReference>
<feature type="domain" description="Ig-like" evidence="7">
    <location>
        <begin position="16"/>
        <end position="135"/>
    </location>
</feature>
<dbReference type="SUPFAM" id="SSF48726">
    <property type="entry name" value="Immunoglobulin"/>
    <property type="match status" value="2"/>
</dbReference>
<dbReference type="Bgee" id="ENSGACG00000019438">
    <property type="expression patterns" value="Expressed in intestinal epithelial cell and 6 other cell types or tissues"/>
</dbReference>
<dbReference type="Ensembl" id="ENSGACT00000025750.1">
    <property type="protein sequence ID" value="ENSGACP00000025700.1"/>
    <property type="gene ID" value="ENSGACG00000019438.1"/>
</dbReference>
<keyword evidence="3" id="KW-0472">Membrane</keyword>
<keyword evidence="2" id="KW-0732">Signal</keyword>
<dbReference type="PROSITE" id="PS50835">
    <property type="entry name" value="IG_LIKE"/>
    <property type="match status" value="1"/>
</dbReference>
<dbReference type="PANTHER" id="PTHR24100">
    <property type="entry name" value="BUTYROPHILIN"/>
    <property type="match status" value="1"/>
</dbReference>
<evidence type="ECO:0000256" key="4">
    <source>
        <dbReference type="ARBA" id="ARBA00023157"/>
    </source>
</evidence>
<reference evidence="8" key="1">
    <citation type="submission" date="2006-01" db="EMBL/GenBank/DDBJ databases">
        <authorList>
            <person name="Lindblad-Toh K."/>
            <person name="Mauceli E."/>
            <person name="Grabherr M."/>
            <person name="Chang J.L."/>
            <person name="Lander E.S."/>
        </authorList>
    </citation>
    <scope>NUCLEOTIDE SEQUENCE [LARGE SCALE GENOMIC DNA]</scope>
</reference>
<reference evidence="8" key="2">
    <citation type="submission" date="2024-04" db="UniProtKB">
        <authorList>
            <consortium name="Ensembl"/>
        </authorList>
    </citation>
    <scope>IDENTIFICATION</scope>
</reference>
<dbReference type="GO" id="GO:0050852">
    <property type="term" value="P:T cell receptor signaling pathway"/>
    <property type="evidence" value="ECO:0007669"/>
    <property type="project" value="TreeGrafter"/>
</dbReference>
<dbReference type="PANTHER" id="PTHR24100:SF149">
    <property type="entry name" value="BG-LIKE ANTIGEN 1-RELATED"/>
    <property type="match status" value="1"/>
</dbReference>
<evidence type="ECO:0000313" key="8">
    <source>
        <dbReference type="Ensembl" id="ENSGACP00000025700.1"/>
    </source>
</evidence>
<proteinExistence type="predicted"/>
<evidence type="ECO:0000259" key="7">
    <source>
        <dbReference type="PROSITE" id="PS50835"/>
    </source>
</evidence>
<dbReference type="Pfam" id="PF22705">
    <property type="entry name" value="C2-set_3"/>
    <property type="match status" value="1"/>
</dbReference>
<evidence type="ECO:0000256" key="5">
    <source>
        <dbReference type="ARBA" id="ARBA00023180"/>
    </source>
</evidence>
<dbReference type="SMART" id="SM00409">
    <property type="entry name" value="IG"/>
    <property type="match status" value="1"/>
</dbReference>
<dbReference type="InterPro" id="IPR007110">
    <property type="entry name" value="Ig-like_dom"/>
</dbReference>
<dbReference type="GO" id="GO:1903037">
    <property type="term" value="P:regulation of leukocyte cell-cell adhesion"/>
    <property type="evidence" value="ECO:0007669"/>
    <property type="project" value="UniProtKB-ARBA"/>
</dbReference>
<evidence type="ECO:0000256" key="2">
    <source>
        <dbReference type="ARBA" id="ARBA00022729"/>
    </source>
</evidence>
<keyword evidence="5" id="KW-0325">Glycoprotein</keyword>
<dbReference type="GO" id="GO:0001817">
    <property type="term" value="P:regulation of cytokine production"/>
    <property type="evidence" value="ECO:0007669"/>
    <property type="project" value="TreeGrafter"/>
</dbReference>
<dbReference type="GO" id="GO:0050863">
    <property type="term" value="P:regulation of T cell activation"/>
    <property type="evidence" value="ECO:0007669"/>
    <property type="project" value="UniProtKB-ARBA"/>
</dbReference>
<dbReference type="InterPro" id="IPR013783">
    <property type="entry name" value="Ig-like_fold"/>
</dbReference>